<reference evidence="3" key="1">
    <citation type="submission" date="2016-01" db="EMBL/GenBank/DDBJ databases">
        <title>Draft genome of Chromobacterium sp. F49.</title>
        <authorList>
            <person name="Hong K.W."/>
        </authorList>
    </citation>
    <scope>NUCLEOTIDE SEQUENCE [LARGE SCALE GENOMIC DNA]</scope>
    <source>
        <strain evidence="3">CN3</strain>
    </source>
</reference>
<gene>
    <name evidence="2" type="ORF">AVT10_14285</name>
</gene>
<dbReference type="Proteomes" id="UP000076609">
    <property type="component" value="Unassembled WGS sequence"/>
</dbReference>
<dbReference type="RefSeq" id="WP_066689974.1">
    <property type="nucleotide sequence ID" value="NZ_CP117025.1"/>
</dbReference>
<evidence type="ECO:0000313" key="2">
    <source>
        <dbReference type="EMBL" id="KZE15017.1"/>
    </source>
</evidence>
<keyword evidence="1" id="KW-0732">Signal</keyword>
<feature type="chain" id="PRO_5046068102" description="Alpha/beta hydrolase" evidence="1">
    <location>
        <begin position="18"/>
        <end position="449"/>
    </location>
</feature>
<organism evidence="2 3">
    <name type="scientific">Sphingomonas hankookensis</name>
    <dbReference type="NCBI Taxonomy" id="563996"/>
    <lineage>
        <taxon>Bacteria</taxon>
        <taxon>Pseudomonadati</taxon>
        <taxon>Pseudomonadota</taxon>
        <taxon>Alphaproteobacteria</taxon>
        <taxon>Sphingomonadales</taxon>
        <taxon>Sphingomonadaceae</taxon>
        <taxon>Sphingomonas</taxon>
    </lineage>
</organism>
<protein>
    <recommendedName>
        <fullName evidence="4">Alpha/beta hydrolase</fullName>
    </recommendedName>
</protein>
<dbReference type="InterPro" id="IPR029058">
    <property type="entry name" value="AB_hydrolase_fold"/>
</dbReference>
<evidence type="ECO:0000256" key="1">
    <source>
        <dbReference type="SAM" id="SignalP"/>
    </source>
</evidence>
<dbReference type="SUPFAM" id="SSF53474">
    <property type="entry name" value="alpha/beta-Hydrolases"/>
    <property type="match status" value="1"/>
</dbReference>
<comment type="caution">
    <text evidence="2">The sequence shown here is derived from an EMBL/GenBank/DDBJ whole genome shotgun (WGS) entry which is preliminary data.</text>
</comment>
<accession>A0ABR5YC63</accession>
<keyword evidence="3" id="KW-1185">Reference proteome</keyword>
<evidence type="ECO:0008006" key="4">
    <source>
        <dbReference type="Google" id="ProtNLM"/>
    </source>
</evidence>
<dbReference type="Gene3D" id="3.40.50.1820">
    <property type="entry name" value="alpha/beta hydrolase"/>
    <property type="match status" value="1"/>
</dbReference>
<name>A0ABR5YC63_9SPHN</name>
<feature type="signal peptide" evidence="1">
    <location>
        <begin position="1"/>
        <end position="17"/>
    </location>
</feature>
<proteinExistence type="predicted"/>
<sequence length="449" mass="46662">MRAFPLMSLLLAGAALAAAPIPPAAAQDAPAARQQTLTAQATRLGAVDVTATPRADGGVTINGRLDGNQFALAFPKGWSGDGLLYAHGYSTPGTPVAVSPDPVDKGPGTGALGEAYRQGYAVGHSAYAKAGLGVEAGTKATARLRDLLAQMGGKRIYAMGDSMGGGIVVTLLERYPTAFAGGFARCGVVASWQDILGRLIDMRLAYAVLTRGTPYALPGNADVRRDAVSPLPPAGTPDAAAQAYVFGQIAKVGMPPLALWTAAQKDPNGREARIVRAVTEIGGFDYDAASLAYPLVTAALGAEDMAATAGGWFHGNVGKTYRASSLSAEENAALNRDIQRVTAAPRALAYLREWRTATGRIGAPLVTIHNRIDSLVPYAQEAMLAAAVAKAGRTAKLTQFTVPATRALLPIGGIEGYTHCGFDKTQTLAAWNALRGWVEQGRKPDATLR</sequence>
<dbReference type="EMBL" id="LQQO01000014">
    <property type="protein sequence ID" value="KZE15017.1"/>
    <property type="molecule type" value="Genomic_DNA"/>
</dbReference>
<evidence type="ECO:0000313" key="3">
    <source>
        <dbReference type="Proteomes" id="UP000076609"/>
    </source>
</evidence>